<dbReference type="Proteomes" id="UP000633509">
    <property type="component" value="Unassembled WGS sequence"/>
</dbReference>
<sequence>MPSVYDYGLTEVGWVLCVVVVCLDGGRVEMLLGVGCDLAGWGR</sequence>
<organism evidence="1 2">
    <name type="scientific">Nonomuraea angiospora</name>
    <dbReference type="NCBI Taxonomy" id="46172"/>
    <lineage>
        <taxon>Bacteria</taxon>
        <taxon>Bacillati</taxon>
        <taxon>Actinomycetota</taxon>
        <taxon>Actinomycetes</taxon>
        <taxon>Streptosporangiales</taxon>
        <taxon>Streptosporangiaceae</taxon>
        <taxon>Nonomuraea</taxon>
    </lineage>
</organism>
<accession>A0ABR9MKM3</accession>
<evidence type="ECO:0000313" key="1">
    <source>
        <dbReference type="EMBL" id="MBE1593110.1"/>
    </source>
</evidence>
<comment type="caution">
    <text evidence="1">The sequence shown here is derived from an EMBL/GenBank/DDBJ whole genome shotgun (WGS) entry which is preliminary data.</text>
</comment>
<keyword evidence="2" id="KW-1185">Reference proteome</keyword>
<dbReference type="EMBL" id="JADBEK010000001">
    <property type="protein sequence ID" value="MBE1593110.1"/>
    <property type="molecule type" value="Genomic_DNA"/>
</dbReference>
<proteinExistence type="predicted"/>
<protein>
    <submittedName>
        <fullName evidence="1">Uncharacterized protein</fullName>
    </submittedName>
</protein>
<name>A0ABR9MKM3_9ACTN</name>
<gene>
    <name evidence="1" type="ORF">H4W80_011368</name>
</gene>
<reference evidence="1 2" key="1">
    <citation type="submission" date="2020-10" db="EMBL/GenBank/DDBJ databases">
        <title>Sequencing the genomes of 1000 actinobacteria strains.</title>
        <authorList>
            <person name="Klenk H.-P."/>
        </authorList>
    </citation>
    <scope>NUCLEOTIDE SEQUENCE [LARGE SCALE GENOMIC DNA]</scope>
    <source>
        <strain evidence="1 2">DSM 43173</strain>
    </source>
</reference>
<evidence type="ECO:0000313" key="2">
    <source>
        <dbReference type="Proteomes" id="UP000633509"/>
    </source>
</evidence>